<sequence length="300" mass="34369">MSQHQSSQKSPMQQADIQQQITNSIIKILEKGTIPWKKPFVSDTTKFLGLPINFTTGVNYNGINILLLWINAMDKQFPTNEWATLKQWNKLNESIRPQQKGTMIVKYDFFEKEKDGEIERIPYIKKSYVFNRSQLKSYVPVVGDHPVTDNVVEKIETIEEFVSNTKVKIQHGGFQAFYNRADDVITMPPTEHFIDTDYCTAGENYYSTMFHELGHWTGHESRLKRLNDKFTKGNYAKEELVAELTASFLNAKFEIAGNEIPNSAAYIASWLKELKDDKNMIVSAASAASKAVRYLESLDC</sequence>
<evidence type="ECO:0000259" key="2">
    <source>
        <dbReference type="Pfam" id="PF18818"/>
    </source>
</evidence>
<dbReference type="PIRSF" id="PIRSF037112">
    <property type="entry name" value="Antirestriction_ArdC"/>
    <property type="match status" value="1"/>
</dbReference>
<dbReference type="Pfam" id="PF18818">
    <property type="entry name" value="MPTase-PolyVal"/>
    <property type="match status" value="1"/>
</dbReference>
<reference evidence="3" key="1">
    <citation type="submission" date="2024-05" db="EMBL/GenBank/DDBJ databases">
        <authorList>
            <person name="Kim S."/>
            <person name="Heo J."/>
            <person name="Choi H."/>
            <person name="Choi Y."/>
            <person name="Kwon S.-W."/>
            <person name="Kim Y."/>
        </authorList>
    </citation>
    <scope>NUCLEOTIDE SEQUENCE</scope>
    <source>
        <strain evidence="3">KACC 23697</strain>
    </source>
</reference>
<dbReference type="InterPro" id="IPR017113">
    <property type="entry name" value="Antirestriction_ArdC"/>
</dbReference>
<feature type="domain" description="Polyvalent protein metallopeptidase" evidence="2">
    <location>
        <begin position="157"/>
        <end position="286"/>
    </location>
</feature>
<dbReference type="RefSeq" id="WP_406825441.1">
    <property type="nucleotide sequence ID" value="NZ_CP157485.1"/>
</dbReference>
<accession>A0AAU7K6K7</accession>
<dbReference type="GO" id="GO:0003697">
    <property type="term" value="F:single-stranded DNA binding"/>
    <property type="evidence" value="ECO:0007669"/>
    <property type="project" value="InterPro"/>
</dbReference>
<organism evidence="3">
    <name type="scientific">Pedobacter sp. KACC 23697</name>
    <dbReference type="NCBI Taxonomy" id="3149230"/>
    <lineage>
        <taxon>Bacteria</taxon>
        <taxon>Pseudomonadati</taxon>
        <taxon>Bacteroidota</taxon>
        <taxon>Sphingobacteriia</taxon>
        <taxon>Sphingobacteriales</taxon>
        <taxon>Sphingobacteriaceae</taxon>
        <taxon>Pedobacter</taxon>
    </lineage>
</organism>
<evidence type="ECO:0000313" key="3">
    <source>
        <dbReference type="EMBL" id="XBO48051.1"/>
    </source>
</evidence>
<name>A0AAU7K6K7_9SPHI</name>
<dbReference type="AlphaFoldDB" id="A0AAU7K6K7"/>
<evidence type="ECO:0000259" key="1">
    <source>
        <dbReference type="Pfam" id="PF08401"/>
    </source>
</evidence>
<dbReference type="InterPro" id="IPR041459">
    <property type="entry name" value="MPTase-PolyVal"/>
</dbReference>
<feature type="domain" description="N-terminal" evidence="1">
    <location>
        <begin position="16"/>
        <end position="130"/>
    </location>
</feature>
<gene>
    <name evidence="3" type="ORF">ABEG20_00360</name>
</gene>
<dbReference type="Pfam" id="PF08401">
    <property type="entry name" value="ArdcN"/>
    <property type="match status" value="1"/>
</dbReference>
<dbReference type="EMBL" id="CP157485">
    <property type="protein sequence ID" value="XBO48051.1"/>
    <property type="molecule type" value="Genomic_DNA"/>
</dbReference>
<dbReference type="InterPro" id="IPR013610">
    <property type="entry name" value="ArdC_N"/>
</dbReference>
<proteinExistence type="predicted"/>
<protein>
    <submittedName>
        <fullName evidence="3">Zincin-like metallopeptidase domain-containing protein</fullName>
    </submittedName>
</protein>